<dbReference type="OrthoDB" id="190201at2759"/>
<reference evidence="1 2" key="1">
    <citation type="submission" date="2020-03" db="EMBL/GenBank/DDBJ databases">
        <title>Draft Genome Sequence of Cudoniella acicularis.</title>
        <authorList>
            <person name="Buettner E."/>
            <person name="Kellner H."/>
        </authorList>
    </citation>
    <scope>NUCLEOTIDE SEQUENCE [LARGE SCALE GENOMIC DNA]</scope>
    <source>
        <strain evidence="1 2">DSM 108380</strain>
    </source>
</reference>
<proteinExistence type="predicted"/>
<sequence>MGGEIAQPIAGRKKIPGLSGLVLLAPTPPTPLILSNDMQAQQISAYDSAEAAEFVVMNVLTSSPVFDEDVQNLVTDMLKGNEWAKRGWPAYAMGEDILEQAKGIGVPVLVIAGEKDRVEVLKRVEREVVDNIGESKMVVLEGKGHLLPVEATEEVAKHIEGLVDRLNV</sequence>
<organism evidence="1 2">
    <name type="scientific">Cudoniella acicularis</name>
    <dbReference type="NCBI Taxonomy" id="354080"/>
    <lineage>
        <taxon>Eukaryota</taxon>
        <taxon>Fungi</taxon>
        <taxon>Dikarya</taxon>
        <taxon>Ascomycota</taxon>
        <taxon>Pezizomycotina</taxon>
        <taxon>Leotiomycetes</taxon>
        <taxon>Helotiales</taxon>
        <taxon>Tricladiaceae</taxon>
        <taxon>Cudoniella</taxon>
    </lineage>
</organism>
<protein>
    <recommendedName>
        <fullName evidence="3">AB hydrolase-1 domain-containing protein</fullName>
    </recommendedName>
</protein>
<evidence type="ECO:0000313" key="1">
    <source>
        <dbReference type="EMBL" id="KAF4630249.1"/>
    </source>
</evidence>
<dbReference type="InterPro" id="IPR029058">
    <property type="entry name" value="AB_hydrolase_fold"/>
</dbReference>
<accession>A0A8H4RKC6</accession>
<comment type="caution">
    <text evidence="1">The sequence shown here is derived from an EMBL/GenBank/DDBJ whole genome shotgun (WGS) entry which is preliminary data.</text>
</comment>
<name>A0A8H4RKC6_9HELO</name>
<keyword evidence="2" id="KW-1185">Reference proteome</keyword>
<evidence type="ECO:0000313" key="2">
    <source>
        <dbReference type="Proteomes" id="UP000566819"/>
    </source>
</evidence>
<dbReference type="AlphaFoldDB" id="A0A8H4RKC6"/>
<dbReference type="SUPFAM" id="SSF53474">
    <property type="entry name" value="alpha/beta-Hydrolases"/>
    <property type="match status" value="1"/>
</dbReference>
<dbReference type="EMBL" id="JAAMPI010000570">
    <property type="protein sequence ID" value="KAF4630249.1"/>
    <property type="molecule type" value="Genomic_DNA"/>
</dbReference>
<gene>
    <name evidence="1" type="ORF">G7Y89_g7886</name>
</gene>
<dbReference type="Gene3D" id="3.40.50.1820">
    <property type="entry name" value="alpha/beta hydrolase"/>
    <property type="match status" value="1"/>
</dbReference>
<dbReference type="Proteomes" id="UP000566819">
    <property type="component" value="Unassembled WGS sequence"/>
</dbReference>
<evidence type="ECO:0008006" key="3">
    <source>
        <dbReference type="Google" id="ProtNLM"/>
    </source>
</evidence>